<evidence type="ECO:0000256" key="1">
    <source>
        <dbReference type="SAM" id="SignalP"/>
    </source>
</evidence>
<protein>
    <recommendedName>
        <fullName evidence="4">DUF4468 domain-containing protein</fullName>
    </recommendedName>
</protein>
<gene>
    <name evidence="2" type="ORF">FFWV33_03870</name>
</gene>
<sequence>MKRSKIFLIFTYLLISQLSFSQIQDDVLLSKILNQLKIKKSEVNLELISEKKLPYSTDKTVIVIPKYIVNEKDEYNNYYFELDEYIIVANNITGEILYKFHQPNAWTSDAVMLTSIEIDTGLYKLNKKDRAFGIRVNYTGSSRPNPYYQTDLSLFIVQDNILKQVLKNLIISEFHGEWDTNCAGEFEDSKSIISIDKTQFNNFNNLILATIKTETKNIPTNEDCVEQKKTQKTQKILKYNGTEYK</sequence>
<keyword evidence="3" id="KW-1185">Reference proteome</keyword>
<evidence type="ECO:0000313" key="2">
    <source>
        <dbReference type="EMBL" id="AWG23547.1"/>
    </source>
</evidence>
<proteinExistence type="predicted"/>
<organism evidence="2 3">
    <name type="scientific">Flavobacterium faecale</name>
    <dbReference type="NCBI Taxonomy" id="1355330"/>
    <lineage>
        <taxon>Bacteria</taxon>
        <taxon>Pseudomonadati</taxon>
        <taxon>Bacteroidota</taxon>
        <taxon>Flavobacteriia</taxon>
        <taxon>Flavobacteriales</taxon>
        <taxon>Flavobacteriaceae</taxon>
        <taxon>Flavobacterium</taxon>
    </lineage>
</organism>
<name>A0A2S1LIK1_9FLAO</name>
<dbReference type="EMBL" id="CP020918">
    <property type="protein sequence ID" value="AWG23547.1"/>
    <property type="molecule type" value="Genomic_DNA"/>
</dbReference>
<keyword evidence="1" id="KW-0732">Signal</keyword>
<evidence type="ECO:0008006" key="4">
    <source>
        <dbReference type="Google" id="ProtNLM"/>
    </source>
</evidence>
<feature type="signal peptide" evidence="1">
    <location>
        <begin position="1"/>
        <end position="21"/>
    </location>
</feature>
<feature type="chain" id="PRO_5015783168" description="DUF4468 domain-containing protein" evidence="1">
    <location>
        <begin position="22"/>
        <end position="245"/>
    </location>
</feature>
<dbReference type="Proteomes" id="UP000244527">
    <property type="component" value="Chromosome"/>
</dbReference>
<dbReference type="AlphaFoldDB" id="A0A2S1LIK1"/>
<dbReference type="RefSeq" id="WP_108742442.1">
    <property type="nucleotide sequence ID" value="NZ_CP020918.1"/>
</dbReference>
<evidence type="ECO:0000313" key="3">
    <source>
        <dbReference type="Proteomes" id="UP000244527"/>
    </source>
</evidence>
<dbReference type="KEGG" id="ffa:FFWV33_03870"/>
<reference evidence="2 3" key="1">
    <citation type="submission" date="2017-04" db="EMBL/GenBank/DDBJ databases">
        <title>Compelte genome sequence of WV33.</title>
        <authorList>
            <person name="Lee P.C."/>
        </authorList>
    </citation>
    <scope>NUCLEOTIDE SEQUENCE [LARGE SCALE GENOMIC DNA]</scope>
    <source>
        <strain evidence="2 3">WV33</strain>
    </source>
</reference>
<dbReference type="OrthoDB" id="1187902at2"/>
<accession>A0A2S1LIK1</accession>